<dbReference type="PANTHER" id="PTHR30349:SF41">
    <property type="entry name" value="INTEGRASE_RECOMBINASE PROTEIN MJ0367-RELATED"/>
    <property type="match status" value="1"/>
</dbReference>
<protein>
    <recommendedName>
        <fullName evidence="3">Tyr recombinase domain-containing protein</fullName>
    </recommendedName>
</protein>
<dbReference type="GO" id="GO:0015074">
    <property type="term" value="P:DNA integration"/>
    <property type="evidence" value="ECO:0007669"/>
    <property type="project" value="InterPro"/>
</dbReference>
<dbReference type="InterPro" id="IPR011010">
    <property type="entry name" value="DNA_brk_join_enz"/>
</dbReference>
<gene>
    <name evidence="4" type="ORF">Zmor_021777</name>
</gene>
<dbReference type="GO" id="GO:0003677">
    <property type="term" value="F:DNA binding"/>
    <property type="evidence" value="ECO:0007669"/>
    <property type="project" value="UniProtKB-KW"/>
</dbReference>
<evidence type="ECO:0000256" key="1">
    <source>
        <dbReference type="ARBA" id="ARBA00023125"/>
    </source>
</evidence>
<proteinExistence type="predicted"/>
<evidence type="ECO:0000313" key="4">
    <source>
        <dbReference type="EMBL" id="KAJ3650069.1"/>
    </source>
</evidence>
<dbReference type="PROSITE" id="PS51898">
    <property type="entry name" value="TYR_RECOMBINASE"/>
    <property type="match status" value="1"/>
</dbReference>
<comment type="caution">
    <text evidence="4">The sequence shown here is derived from an EMBL/GenBank/DDBJ whole genome shotgun (WGS) entry which is preliminary data.</text>
</comment>
<dbReference type="PANTHER" id="PTHR30349">
    <property type="entry name" value="PHAGE INTEGRASE-RELATED"/>
    <property type="match status" value="1"/>
</dbReference>
<keyword evidence="5" id="KW-1185">Reference proteome</keyword>
<evidence type="ECO:0000256" key="2">
    <source>
        <dbReference type="ARBA" id="ARBA00023172"/>
    </source>
</evidence>
<sequence length="362" mass="41018">MSQDEIPENIIKKWVEATEKLIPAKSIDRYKKELELFNQWKQINDVKSINEEVMLAYMLDLSKKISRSSLWSKHSMVKSMLLVHENVDISRFSKVTAFLKKMSVGYEPKKAKTLTRDDVNRFLKEASDKEYLLAKVVAMLGIVGGCRREELYNISLDDVQDTSSQLVVTIPISKTDQKRVFTVINEVEGIKFLELYRRYVKLRSKNLPHKMLLVGCRNGRCISQRVGIHTIGAIPSKIAEFLELENPKTYTGHSFRRTSATLLANAGVDLSVLKRHGGWKSSTVAEKYIEESMEGKTKIARMIQGGENFVQVLEPQQSSNENFGSTSSAINLTEIKSVKTENIPPVKVIESTNCTINITLNV</sequence>
<keyword evidence="1" id="KW-0238">DNA-binding</keyword>
<dbReference type="SUPFAM" id="SSF56349">
    <property type="entry name" value="DNA breaking-rejoining enzymes"/>
    <property type="match status" value="1"/>
</dbReference>
<dbReference type="AlphaFoldDB" id="A0AA38I9S6"/>
<organism evidence="4 5">
    <name type="scientific">Zophobas morio</name>
    <dbReference type="NCBI Taxonomy" id="2755281"/>
    <lineage>
        <taxon>Eukaryota</taxon>
        <taxon>Metazoa</taxon>
        <taxon>Ecdysozoa</taxon>
        <taxon>Arthropoda</taxon>
        <taxon>Hexapoda</taxon>
        <taxon>Insecta</taxon>
        <taxon>Pterygota</taxon>
        <taxon>Neoptera</taxon>
        <taxon>Endopterygota</taxon>
        <taxon>Coleoptera</taxon>
        <taxon>Polyphaga</taxon>
        <taxon>Cucujiformia</taxon>
        <taxon>Tenebrionidae</taxon>
        <taxon>Zophobas</taxon>
    </lineage>
</organism>
<name>A0AA38I9S6_9CUCU</name>
<feature type="domain" description="Tyr recombinase" evidence="3">
    <location>
        <begin position="109"/>
        <end position="301"/>
    </location>
</feature>
<reference evidence="4" key="1">
    <citation type="journal article" date="2023" name="G3 (Bethesda)">
        <title>Whole genome assemblies of Zophobas morio and Tenebrio molitor.</title>
        <authorList>
            <person name="Kaur S."/>
            <person name="Stinson S.A."/>
            <person name="diCenzo G.C."/>
        </authorList>
    </citation>
    <scope>NUCLEOTIDE SEQUENCE</scope>
    <source>
        <strain evidence="4">QUZm001</strain>
    </source>
</reference>
<dbReference type="Gene3D" id="1.10.443.10">
    <property type="entry name" value="Intergrase catalytic core"/>
    <property type="match status" value="1"/>
</dbReference>
<keyword evidence="2" id="KW-0233">DNA recombination</keyword>
<evidence type="ECO:0000259" key="3">
    <source>
        <dbReference type="PROSITE" id="PS51898"/>
    </source>
</evidence>
<dbReference type="InterPro" id="IPR002104">
    <property type="entry name" value="Integrase_catalytic"/>
</dbReference>
<dbReference type="InterPro" id="IPR050090">
    <property type="entry name" value="Tyrosine_recombinase_XerCD"/>
</dbReference>
<evidence type="ECO:0000313" key="5">
    <source>
        <dbReference type="Proteomes" id="UP001168821"/>
    </source>
</evidence>
<dbReference type="GO" id="GO:0006310">
    <property type="term" value="P:DNA recombination"/>
    <property type="evidence" value="ECO:0007669"/>
    <property type="project" value="UniProtKB-KW"/>
</dbReference>
<accession>A0AA38I9S6</accession>
<dbReference type="Proteomes" id="UP001168821">
    <property type="component" value="Unassembled WGS sequence"/>
</dbReference>
<dbReference type="InterPro" id="IPR013762">
    <property type="entry name" value="Integrase-like_cat_sf"/>
</dbReference>
<dbReference type="EMBL" id="JALNTZ010000006">
    <property type="protein sequence ID" value="KAJ3650069.1"/>
    <property type="molecule type" value="Genomic_DNA"/>
</dbReference>
<dbReference type="Pfam" id="PF00589">
    <property type="entry name" value="Phage_integrase"/>
    <property type="match status" value="1"/>
</dbReference>